<dbReference type="EMBL" id="WIVE01000015">
    <property type="protein sequence ID" value="MQX36269.1"/>
    <property type="molecule type" value="Genomic_DNA"/>
</dbReference>
<dbReference type="PANTHER" id="PTHR43047">
    <property type="entry name" value="TWO-COMPONENT HISTIDINE PROTEIN KINASE"/>
    <property type="match status" value="1"/>
</dbReference>
<evidence type="ECO:0000256" key="8">
    <source>
        <dbReference type="ARBA" id="ARBA00022989"/>
    </source>
</evidence>
<protein>
    <recommendedName>
        <fullName evidence="3">histidine kinase</fullName>
        <ecNumber evidence="3">2.7.13.3</ecNumber>
    </recommendedName>
</protein>
<dbReference type="PRINTS" id="PR00344">
    <property type="entry name" value="BCTRLSENSOR"/>
</dbReference>
<comment type="subcellular location">
    <subcellularLocation>
        <location evidence="2">Membrane</location>
    </subcellularLocation>
</comment>
<dbReference type="SMART" id="SM01079">
    <property type="entry name" value="CHASE"/>
    <property type="match status" value="1"/>
</dbReference>
<dbReference type="Pfam" id="PF02518">
    <property type="entry name" value="HATPase_c"/>
    <property type="match status" value="1"/>
</dbReference>
<dbReference type="Proteomes" id="UP000434582">
    <property type="component" value="Unassembled WGS sequence"/>
</dbReference>
<evidence type="ECO:0000256" key="2">
    <source>
        <dbReference type="ARBA" id="ARBA00004370"/>
    </source>
</evidence>
<evidence type="ECO:0000256" key="6">
    <source>
        <dbReference type="ARBA" id="ARBA00022692"/>
    </source>
</evidence>
<dbReference type="Pfam" id="PF03924">
    <property type="entry name" value="CHASE"/>
    <property type="match status" value="1"/>
</dbReference>
<dbReference type="SUPFAM" id="SSF47384">
    <property type="entry name" value="Homodimeric domain of signal transducing histidine kinase"/>
    <property type="match status" value="1"/>
</dbReference>
<dbReference type="SUPFAM" id="SSF55874">
    <property type="entry name" value="ATPase domain of HSP90 chaperone/DNA topoisomerase II/histidine kinase"/>
    <property type="match status" value="1"/>
</dbReference>
<dbReference type="InterPro" id="IPR003594">
    <property type="entry name" value="HATPase_dom"/>
</dbReference>
<evidence type="ECO:0000256" key="4">
    <source>
        <dbReference type="ARBA" id="ARBA00022553"/>
    </source>
</evidence>
<dbReference type="CDD" id="cd00082">
    <property type="entry name" value="HisKA"/>
    <property type="match status" value="1"/>
</dbReference>
<dbReference type="InterPro" id="IPR042240">
    <property type="entry name" value="CHASE_sf"/>
</dbReference>
<feature type="region of interest" description="Disordered" evidence="10">
    <location>
        <begin position="1"/>
        <end position="30"/>
    </location>
</feature>
<evidence type="ECO:0000256" key="9">
    <source>
        <dbReference type="ARBA" id="ARBA00023136"/>
    </source>
</evidence>
<dbReference type="CDD" id="cd00075">
    <property type="entry name" value="HATPase"/>
    <property type="match status" value="1"/>
</dbReference>
<evidence type="ECO:0000256" key="5">
    <source>
        <dbReference type="ARBA" id="ARBA00022679"/>
    </source>
</evidence>
<evidence type="ECO:0000256" key="1">
    <source>
        <dbReference type="ARBA" id="ARBA00000085"/>
    </source>
</evidence>
<keyword evidence="14" id="KW-1185">Reference proteome</keyword>
<sequence>MPPNRPQPTGAERCSPTGLKRVASRGHGGCGRAAAAVPRRRCVMGVGRALKQWAPGLALILAGLGGAAVVGLGVEEAEQARASADFRSAVALGAEAVRDDATAALDRLVAAQAFWTARPDSTASDFHQFVRGFPGIDPGGPLRAVALAPRVDRRDATGFLAHMAHETQTLRAIGYPPFRIWPDSDTALGFPAIYVEPPEARQGVLGYDMFTNPARRAAMRRAAGEGRVIASAPVLLTQDRPEPRSSVLLVAPLYAQAMPGAGAPRPWWYAASWGEPGGDSGGMAAGRSGRGRHVGFVAMGYSPSIGLAEKVQDRIANADLSVAIWDGGSVTNVLRGTMPRRPPPLGDPALFHVSGPVFRDGVAQAPLEAVERFDFAGRVWWVGFHGQAAFRPLLSRLVPWGMAAAILFGAVALAVLSQRLVAQRVLLEQGVAERTRELVRANTALRDSQARAEAANAAKTQFLSSMSHELRTPLNAIIGFAQMLSGGIGMGPDPDSRNAKVRQYADYILSAGQSLLAQVGRVLDLSRIEAGRLSLKPERIDIAPVVKDSVAIMRPVAAAQSIRLAVDVAPGVSPCFADPQAVRQILDNLLSNAIKFSGADSVVTARLRTSHDGPQGMVCLEVQDHGAGIPPDQIEKVLEPFHQVADQLTRGHPGLGLGLAIVKELVDGHGGRLTLDSTVGRGTTVRVFLPQAVPVPGPLSVEDDGGPEAGRRGETDPLRRLIDGHADFAAHD</sequence>
<gene>
    <name evidence="13" type="ORF">GHC57_07030</name>
</gene>
<dbReference type="PANTHER" id="PTHR43047:SF72">
    <property type="entry name" value="OSMOSENSING HISTIDINE PROTEIN KINASE SLN1"/>
    <property type="match status" value="1"/>
</dbReference>
<name>A0A7X1ZCY8_9PROT</name>
<comment type="catalytic activity">
    <reaction evidence="1">
        <text>ATP + protein L-histidine = ADP + protein N-phospho-L-histidine.</text>
        <dbReference type="EC" id="2.7.13.3"/>
    </reaction>
</comment>
<keyword evidence="9" id="KW-0472">Membrane</keyword>
<organism evidence="13 14">
    <name type="scientific">Roseospira navarrensis</name>
    <dbReference type="NCBI Taxonomy" id="140058"/>
    <lineage>
        <taxon>Bacteria</taxon>
        <taxon>Pseudomonadati</taxon>
        <taxon>Pseudomonadota</taxon>
        <taxon>Alphaproteobacteria</taxon>
        <taxon>Rhodospirillales</taxon>
        <taxon>Rhodospirillaceae</taxon>
        <taxon>Roseospira</taxon>
    </lineage>
</organism>
<dbReference type="InterPro" id="IPR005467">
    <property type="entry name" value="His_kinase_dom"/>
</dbReference>
<dbReference type="GO" id="GO:0009927">
    <property type="term" value="F:histidine phosphotransfer kinase activity"/>
    <property type="evidence" value="ECO:0007669"/>
    <property type="project" value="TreeGrafter"/>
</dbReference>
<evidence type="ECO:0000256" key="7">
    <source>
        <dbReference type="ARBA" id="ARBA00022777"/>
    </source>
</evidence>
<dbReference type="PROSITE" id="PS50839">
    <property type="entry name" value="CHASE"/>
    <property type="match status" value="1"/>
</dbReference>
<keyword evidence="5" id="KW-0808">Transferase</keyword>
<evidence type="ECO:0000313" key="13">
    <source>
        <dbReference type="EMBL" id="MQX36269.1"/>
    </source>
</evidence>
<dbReference type="GO" id="GO:0000155">
    <property type="term" value="F:phosphorelay sensor kinase activity"/>
    <property type="evidence" value="ECO:0007669"/>
    <property type="project" value="InterPro"/>
</dbReference>
<evidence type="ECO:0000256" key="10">
    <source>
        <dbReference type="SAM" id="MobiDB-lite"/>
    </source>
</evidence>
<feature type="region of interest" description="Disordered" evidence="10">
    <location>
        <begin position="696"/>
        <end position="718"/>
    </location>
</feature>
<feature type="domain" description="Histidine kinase" evidence="11">
    <location>
        <begin position="465"/>
        <end position="693"/>
    </location>
</feature>
<dbReference type="InterPro" id="IPR036097">
    <property type="entry name" value="HisK_dim/P_sf"/>
</dbReference>
<accession>A0A7X1ZCY8</accession>
<proteinExistence type="predicted"/>
<dbReference type="InterPro" id="IPR036890">
    <property type="entry name" value="HATPase_C_sf"/>
</dbReference>
<dbReference type="SMART" id="SM00388">
    <property type="entry name" value="HisKA"/>
    <property type="match status" value="1"/>
</dbReference>
<keyword evidence="8" id="KW-1133">Transmembrane helix</keyword>
<dbReference type="AlphaFoldDB" id="A0A7X1ZCY8"/>
<keyword evidence="7" id="KW-0418">Kinase</keyword>
<dbReference type="InterPro" id="IPR006189">
    <property type="entry name" value="CHASE_dom"/>
</dbReference>
<dbReference type="Pfam" id="PF00512">
    <property type="entry name" value="HisKA"/>
    <property type="match status" value="1"/>
</dbReference>
<evidence type="ECO:0000259" key="12">
    <source>
        <dbReference type="PROSITE" id="PS50839"/>
    </source>
</evidence>
<dbReference type="Gene3D" id="3.30.450.350">
    <property type="entry name" value="CHASE domain"/>
    <property type="match status" value="1"/>
</dbReference>
<feature type="compositionally biased region" description="Basic and acidic residues" evidence="10">
    <location>
        <begin position="709"/>
        <end position="718"/>
    </location>
</feature>
<dbReference type="InterPro" id="IPR004358">
    <property type="entry name" value="Sig_transdc_His_kin-like_C"/>
</dbReference>
<dbReference type="EC" id="2.7.13.3" evidence="3"/>
<dbReference type="FunFam" id="3.30.565.10:FF:000006">
    <property type="entry name" value="Sensor histidine kinase WalK"/>
    <property type="match status" value="1"/>
</dbReference>
<keyword evidence="6" id="KW-0812">Transmembrane</keyword>
<evidence type="ECO:0000256" key="3">
    <source>
        <dbReference type="ARBA" id="ARBA00012438"/>
    </source>
</evidence>
<dbReference type="GO" id="GO:0005886">
    <property type="term" value="C:plasma membrane"/>
    <property type="evidence" value="ECO:0007669"/>
    <property type="project" value="TreeGrafter"/>
</dbReference>
<dbReference type="InterPro" id="IPR003661">
    <property type="entry name" value="HisK_dim/P_dom"/>
</dbReference>
<comment type="caution">
    <text evidence="13">The sequence shown here is derived from an EMBL/GenBank/DDBJ whole genome shotgun (WGS) entry which is preliminary data.</text>
</comment>
<reference evidence="13 14" key="1">
    <citation type="submission" date="2019-10" db="EMBL/GenBank/DDBJ databases">
        <title>Draft whole-genome sequence of the purple nonsulfur photosynthetic bacterium Roseospira navarrensis DSM 15114.</title>
        <authorList>
            <person name="Kyndt J.A."/>
            <person name="Meyer T.E."/>
        </authorList>
    </citation>
    <scope>NUCLEOTIDE SEQUENCE [LARGE SCALE GENOMIC DNA]</scope>
    <source>
        <strain evidence="13 14">DSM 15114</strain>
    </source>
</reference>
<dbReference type="Gene3D" id="1.10.287.130">
    <property type="match status" value="1"/>
</dbReference>
<feature type="domain" description="CHASE" evidence="12">
    <location>
        <begin position="190"/>
        <end position="274"/>
    </location>
</feature>
<evidence type="ECO:0000259" key="11">
    <source>
        <dbReference type="PROSITE" id="PS50109"/>
    </source>
</evidence>
<dbReference type="PROSITE" id="PS50109">
    <property type="entry name" value="HIS_KIN"/>
    <property type="match status" value="1"/>
</dbReference>
<dbReference type="Gene3D" id="3.30.565.10">
    <property type="entry name" value="Histidine kinase-like ATPase, C-terminal domain"/>
    <property type="match status" value="1"/>
</dbReference>
<dbReference type="SMART" id="SM00387">
    <property type="entry name" value="HATPase_c"/>
    <property type="match status" value="1"/>
</dbReference>
<dbReference type="OrthoDB" id="9808408at2"/>
<keyword evidence="4" id="KW-0597">Phosphoprotein</keyword>
<evidence type="ECO:0000313" key="14">
    <source>
        <dbReference type="Proteomes" id="UP000434582"/>
    </source>
</evidence>